<proteinExistence type="predicted"/>
<name>A0A261U8Z3_9BORD</name>
<organism evidence="1 2">
    <name type="scientific">Bordetella genomosp. 4</name>
    <dbReference type="NCBI Taxonomy" id="463044"/>
    <lineage>
        <taxon>Bacteria</taxon>
        <taxon>Pseudomonadati</taxon>
        <taxon>Pseudomonadota</taxon>
        <taxon>Betaproteobacteria</taxon>
        <taxon>Burkholderiales</taxon>
        <taxon>Alcaligenaceae</taxon>
        <taxon>Bordetella</taxon>
    </lineage>
</organism>
<dbReference type="AlphaFoldDB" id="A0A261U8Z3"/>
<reference evidence="1 2" key="1">
    <citation type="submission" date="2017-05" db="EMBL/GenBank/DDBJ databases">
        <title>Complete and WGS of Bordetella genogroups.</title>
        <authorList>
            <person name="Spilker T."/>
            <person name="LiPuma J."/>
        </authorList>
    </citation>
    <scope>NUCLEOTIDE SEQUENCE [LARGE SCALE GENOMIC DNA]</scope>
    <source>
        <strain evidence="1 2">AU9919</strain>
    </source>
</reference>
<gene>
    <name evidence="1" type="ORF">CAL20_07935</name>
</gene>
<evidence type="ECO:0000313" key="2">
    <source>
        <dbReference type="Proteomes" id="UP000216885"/>
    </source>
</evidence>
<dbReference type="Proteomes" id="UP000216885">
    <property type="component" value="Unassembled WGS sequence"/>
</dbReference>
<keyword evidence="2" id="KW-1185">Reference proteome</keyword>
<dbReference type="EMBL" id="NEVQ01000012">
    <property type="protein sequence ID" value="OZI57333.1"/>
    <property type="molecule type" value="Genomic_DNA"/>
</dbReference>
<comment type="caution">
    <text evidence="1">The sequence shown here is derived from an EMBL/GenBank/DDBJ whole genome shotgun (WGS) entry which is preliminary data.</text>
</comment>
<sequence length="77" mass="8680">MHDCIRIHASSGFIVPHINPHIRLTDELERQLMLQAIEEQFRPRPFRALARGLGKLGKGVKTLITRQAETKTAHSAA</sequence>
<dbReference type="OrthoDB" id="8689440at2"/>
<protein>
    <submittedName>
        <fullName evidence="1">Uncharacterized protein</fullName>
    </submittedName>
</protein>
<accession>A0A261U8Z3</accession>
<evidence type="ECO:0000313" key="1">
    <source>
        <dbReference type="EMBL" id="OZI57333.1"/>
    </source>
</evidence>